<evidence type="ECO:0000256" key="1">
    <source>
        <dbReference type="SAM" id="SignalP"/>
    </source>
</evidence>
<proteinExistence type="predicted"/>
<name>A0A367RVH0_9NOSO</name>
<reference evidence="2" key="1">
    <citation type="submission" date="2016-04" db="EMBL/GenBank/DDBJ databases">
        <authorList>
            <person name="Tabuchi Yagui T.R."/>
        </authorList>
    </citation>
    <scope>NUCLEOTIDE SEQUENCE [LARGE SCALE GENOMIC DNA]</scope>
    <source>
        <strain evidence="2">NIES-26</strain>
    </source>
</reference>
<gene>
    <name evidence="2" type="ORF">A6770_11280</name>
</gene>
<dbReference type="EMBL" id="LXQD01000065">
    <property type="protein sequence ID" value="RCJ39664.1"/>
    <property type="molecule type" value="Genomic_DNA"/>
</dbReference>
<evidence type="ECO:0000313" key="2">
    <source>
        <dbReference type="EMBL" id="RCJ39664.1"/>
    </source>
</evidence>
<keyword evidence="3" id="KW-1185">Reference proteome</keyword>
<keyword evidence="1" id="KW-0732">Signal</keyword>
<protein>
    <submittedName>
        <fullName evidence="2">Uncharacterized protein</fullName>
    </submittedName>
</protein>
<feature type="chain" id="PRO_5016827827" evidence="1">
    <location>
        <begin position="28"/>
        <end position="90"/>
    </location>
</feature>
<comment type="caution">
    <text evidence="2">The sequence shown here is derived from an EMBL/GenBank/DDBJ whole genome shotgun (WGS) entry which is preliminary data.</text>
</comment>
<evidence type="ECO:0000313" key="3">
    <source>
        <dbReference type="Proteomes" id="UP000252107"/>
    </source>
</evidence>
<dbReference type="AlphaFoldDB" id="A0A367RVH0"/>
<feature type="signal peptide" evidence="1">
    <location>
        <begin position="1"/>
        <end position="27"/>
    </location>
</feature>
<sequence>MKIIKLILLACPVFLASILLIANPAKALSIKSAPATQAIAVVSTQQITDLAAPKLTLASNPIGDGLGCNCASCVQAKLQMLQGKLPSVGF</sequence>
<organism evidence="2 3">
    <name type="scientific">Nostoc minutum NIES-26</name>
    <dbReference type="NCBI Taxonomy" id="1844469"/>
    <lineage>
        <taxon>Bacteria</taxon>
        <taxon>Bacillati</taxon>
        <taxon>Cyanobacteriota</taxon>
        <taxon>Cyanophyceae</taxon>
        <taxon>Nostocales</taxon>
        <taxon>Nostocaceae</taxon>
        <taxon>Nostoc</taxon>
    </lineage>
</organism>
<accession>A0A367RVH0</accession>
<dbReference type="Proteomes" id="UP000252107">
    <property type="component" value="Unassembled WGS sequence"/>
</dbReference>